<dbReference type="EMBL" id="BTPU01000032">
    <property type="protein sequence ID" value="GMQ62976.1"/>
    <property type="molecule type" value="Genomic_DNA"/>
</dbReference>
<protein>
    <submittedName>
        <fullName evidence="1">Uncharacterized protein</fullName>
    </submittedName>
</protein>
<gene>
    <name evidence="1" type="ORF">AN2V17_22080</name>
</gene>
<evidence type="ECO:0000313" key="1">
    <source>
        <dbReference type="EMBL" id="GMQ62976.1"/>
    </source>
</evidence>
<comment type="caution">
    <text evidence="1">The sequence shown here is derived from an EMBL/GenBank/DDBJ whole genome shotgun (WGS) entry which is preliminary data.</text>
</comment>
<proteinExistence type="predicted"/>
<keyword evidence="2" id="KW-1185">Reference proteome</keyword>
<name>A0ACB5UKI3_9FIRM</name>
<accession>A0ACB5UKI3</accession>
<dbReference type="Proteomes" id="UP001374599">
    <property type="component" value="Unassembled WGS sequence"/>
</dbReference>
<evidence type="ECO:0000313" key="2">
    <source>
        <dbReference type="Proteomes" id="UP001374599"/>
    </source>
</evidence>
<organism evidence="1 2">
    <name type="scientific">Vallitalea maricola</name>
    <dbReference type="NCBI Taxonomy" id="3074433"/>
    <lineage>
        <taxon>Bacteria</taxon>
        <taxon>Bacillati</taxon>
        <taxon>Bacillota</taxon>
        <taxon>Clostridia</taxon>
        <taxon>Lachnospirales</taxon>
        <taxon>Vallitaleaceae</taxon>
        <taxon>Vallitalea</taxon>
    </lineage>
</organism>
<reference evidence="1" key="1">
    <citation type="submission" date="2023-09" db="EMBL/GenBank/DDBJ databases">
        <title>Vallitalea sediminicola and Vallitalea maricola sp. nov., anaerobic bacteria isolated from marine sediment.</title>
        <authorList>
            <person name="Hirano S."/>
            <person name="Maeda A."/>
            <person name="Terahara T."/>
            <person name="Mori K."/>
            <person name="Hamada M."/>
            <person name="Matsumoto R."/>
            <person name="Kobayashi T."/>
        </authorList>
    </citation>
    <scope>NUCLEOTIDE SEQUENCE</scope>
    <source>
        <strain evidence="1">AN17-2</strain>
    </source>
</reference>
<sequence length="2233" mass="255304">MERNNWVKEEHENDIAIISMNGRYAGADTVEIFWDKVKHGVDFTKGEDISRNTNEDGLIKVKTQLENIDLFDADFFDYSKREAEIMDPQHRLFMECVWESLEKAGYDPENYSGTIGLYGGCNASSYLINNLLPNKELIQSLGDIQVMISNDKDHLTSQTAYKLNLKGPCMTVQTSCSTSLVAVHLGCESLLNGQCDIAIAGGVTLKIPQQEGYQYKSGGLVSEDGYCRPFDTHATGTVYSNGIGVVVLKRLNDAIEDGDTVHAVIKSSAINNDGADRVGYTAPGVNGQCSVISEALEVAQIHPDSIGYVEAHGSGTPMGDAIEIEAITQAYSYYTDRKGYCALGSVKSNIGHLEMASGVTGLIKAALCVRDGVIPPSLHFQEPNPDTDWQNSPFYVNGFLQPWHTDEGPRRAGVSSFGLGGNNAHIIIEQPPSIFIKEEGIKKENKDMITISARTETSLYKYCEKLGKHLEEHEEHHLNDVAYTFNRGRKRFSYKCAIPIKTRKSIIHILENIQDYPQYMCKSDSRNTKVNFVFGPTLSLSHDQIRELCNNNLEISKHIDNCHRLMMDNYGVNLKDILLNEVSREYLHLKSFIIQYAIAKGLMDKGLCPSTLVGDGIGLFVAAAIASVLSLRECIERLYLPHKVENIEAGNGKIPVISWCTHEKISIDSIGNFNYWEETIKNCNCNIMSCNKDWLLNSQSLAIDIGALRIYSTGSSSDEESNSNASQEIIDVFCKTWLKGCIIDWDKYYANSHRKRIVLPTYPFERKRHWVNPPVTGSDDQSNKEKDIDLISPEKYSIFSIHQRVKSVWEKALGVKIEHDTDSFFNLGGHSLLATQILFTLKEIFKVDISLMSFLEQPSIEGLSNSIWSKLEHQDKEEVQNSYIPSLVIDEENRYQPFNLTDVQKAYWIGRSEGMKLGNVSTHIYFEKDISQLDHHTFSHILNQLIQRHDMLRAIILPEGKQVVLKEVPKYDMRIHNLKFAQEEVRDAKLQEIRDTMSHQMISTDKWPLFDICLSQISSDKTRIHISFDLLITDAWSLELLLKEFMTLYNYPKHQLPPLELSYRDYIQALEAIKETDLYKRSRDYWLNRIDILPPAPQLPIDTKPSEIKTPRFKRYEKLLDKSKWTQLKAEGKKLNITPTCILITAFSEILGRWVSDPHFLINLTVFNRLPIHPHINNIVGDFTSLTLLEINNRLDDTFNERAARIQNQLWQDMDNRYFNGVEVTRELIKKTNDPSNAIIPIVFTSLLNVDNQEKDGIDLGNSNNEEDVFVISQTPQVWLDHQVIEREDSLYLNWDVLENIFPDKLIDNMFAAYSQLLEKLVLDSTQWNSNRLLQCIDVSMVETLNKHKDVQLLESNTLHGLVNKQVVRQPNRTAIIYQDLHITYKQLDEASNRVAIELMDKGVREGDIVGIFMDKGWEQIVAACGILKIGAAYLPIDKSLPQNRIEYILKLSEVQCVIIQDTSNKDTILPIPLPIVTINKSFLDNNYNKTVVQTSNTDSLAYIIFTSGSTGEPKGVEMSHIAVINTLLDINKRFSVNCEDRILGLSSLSFDLSVYDIFGILIAGGTLIIPDLEQKKDPWEWYQLIQQHHITVWNSVPAFMKLFIEGMKVKKMECPTLRLVMLSGDWIPISLPHKIHRLNNDIEVVSLGGATEAAIWSIIYPIKEMNPQWKRIPYGYSMVNQCVYVLNNKLEICPTWVYGNLYIGGKGLAIGYFKDNEKTEEKFIIHPVTGERLYHTGDLGRYLPDGTIELLGREDNQVKINGYRIELGEVESILKKHESVEDVIALAVEDAGKKKIVSYVKTNDDKVQLPDDIIVDPVKRFEFKLCEHQIRQAKDKSSIPLKRFYNNERFFKRRSYRTFSENIISFDTFSHFMESMSLITDGDKHSNKYMYGSSGGLYPVQLYLYVKNNRIENLAGGIYYYNPKDHMLVSLADTIIEPEVHVERNQAIFEQSAFSLFLIGEEKAIVPMYGKKESFAFMNLEAGIMTQLLEMTSVDYNIGLCQIGSIDFDKIRKHFQLDESHVYLHCLLGGNIDLDQIGKDGFMEELGRYEHSIHSMKEQNTVNDHSLEIQLKEYLAMHLPSYMIPSDIYRVHEFPITSNGKIDYKQLQKLKQPKLHKELLQYEAPRNEMEYTLTAIWQDIFQVEKVSVIDSFFDQGGDSISIIQIFNRLQEMGYDTLRLIDLFKYPTIRLLADYMNTNNKEPVYESLIDDEKRRAQARKKRLQQLSKNKNGE</sequence>